<proteinExistence type="predicted"/>
<dbReference type="EMBL" id="UINC01164151">
    <property type="protein sequence ID" value="SVD64846.1"/>
    <property type="molecule type" value="Genomic_DNA"/>
</dbReference>
<accession>A0A382X0U9</accession>
<feature type="transmembrane region" description="Helical" evidence="1">
    <location>
        <begin position="12"/>
        <end position="28"/>
    </location>
</feature>
<protein>
    <submittedName>
        <fullName evidence="2">Uncharacterized protein</fullName>
    </submittedName>
</protein>
<reference evidence="2" key="1">
    <citation type="submission" date="2018-05" db="EMBL/GenBank/DDBJ databases">
        <authorList>
            <person name="Lanie J.A."/>
            <person name="Ng W.-L."/>
            <person name="Kazmierczak K.M."/>
            <person name="Andrzejewski T.M."/>
            <person name="Davidsen T.M."/>
            <person name="Wayne K.J."/>
            <person name="Tettelin H."/>
            <person name="Glass J.I."/>
            <person name="Rusch D."/>
            <person name="Podicherti R."/>
            <person name="Tsui H.-C.T."/>
            <person name="Winkler M.E."/>
        </authorList>
    </citation>
    <scope>NUCLEOTIDE SEQUENCE</scope>
</reference>
<evidence type="ECO:0000256" key="1">
    <source>
        <dbReference type="SAM" id="Phobius"/>
    </source>
</evidence>
<evidence type="ECO:0000313" key="2">
    <source>
        <dbReference type="EMBL" id="SVD64846.1"/>
    </source>
</evidence>
<organism evidence="2">
    <name type="scientific">marine metagenome</name>
    <dbReference type="NCBI Taxonomy" id="408172"/>
    <lineage>
        <taxon>unclassified sequences</taxon>
        <taxon>metagenomes</taxon>
        <taxon>ecological metagenomes</taxon>
    </lineage>
</organism>
<dbReference type="AlphaFoldDB" id="A0A382X0U9"/>
<name>A0A382X0U9_9ZZZZ</name>
<keyword evidence="1" id="KW-0812">Transmembrane</keyword>
<keyword evidence="1" id="KW-0472">Membrane</keyword>
<gene>
    <name evidence="2" type="ORF">METZ01_LOCUS417700</name>
</gene>
<keyword evidence="1" id="KW-1133">Transmembrane helix</keyword>
<sequence length="34" mass="3873">MIHLNNHNIDSVNLVILSFLSIFTLLLKHKALTV</sequence>